<dbReference type="Proteomes" id="UP000007800">
    <property type="component" value="Unassembled WGS sequence"/>
</dbReference>
<sequence length="95" mass="10253">MPRDVNFRQVHEKLVTEASETVIIEVVVSGGSRILRMSLLKDAPFGGDAVIRPSARQRAATVAGVVTDAVTRIAGNVMETAATGKWMLLKNCFLL</sequence>
<reference evidence="1 2" key="1">
    <citation type="submission" date="2008-07" db="EMBL/GenBank/DDBJ databases">
        <authorList>
            <person name="El-Sayed N."/>
            <person name="Caler E."/>
            <person name="Inman J."/>
            <person name="Amedeo P."/>
            <person name="Hass B."/>
            <person name="Wortman J."/>
        </authorList>
    </citation>
    <scope>NUCLEOTIDE SEQUENCE [LARGE SCALE GENOMIC DNA]</scope>
    <source>
        <strain evidence="2">ATCC 50983 / TXsc</strain>
    </source>
</reference>
<accession>C5KG04</accession>
<evidence type="ECO:0000313" key="1">
    <source>
        <dbReference type="EMBL" id="EER16568.1"/>
    </source>
</evidence>
<organism evidence="2">
    <name type="scientific">Perkinsus marinus (strain ATCC 50983 / TXsc)</name>
    <dbReference type="NCBI Taxonomy" id="423536"/>
    <lineage>
        <taxon>Eukaryota</taxon>
        <taxon>Sar</taxon>
        <taxon>Alveolata</taxon>
        <taxon>Perkinsozoa</taxon>
        <taxon>Perkinsea</taxon>
        <taxon>Perkinsida</taxon>
        <taxon>Perkinsidae</taxon>
        <taxon>Perkinsus</taxon>
    </lineage>
</organism>
<dbReference type="EMBL" id="GG672895">
    <property type="protein sequence ID" value="EER16568.1"/>
    <property type="molecule type" value="Genomic_DNA"/>
</dbReference>
<keyword evidence="2" id="KW-1185">Reference proteome</keyword>
<evidence type="ECO:0000313" key="2">
    <source>
        <dbReference type="Proteomes" id="UP000007800"/>
    </source>
</evidence>
<dbReference type="AlphaFoldDB" id="C5KG04"/>
<dbReference type="GeneID" id="9063683"/>
<protein>
    <submittedName>
        <fullName evidence="1">Uncharacterized protein</fullName>
    </submittedName>
</protein>
<dbReference type="RefSeq" id="XP_002784772.1">
    <property type="nucleotide sequence ID" value="XM_002784726.1"/>
</dbReference>
<gene>
    <name evidence="1" type="ORF">Pmar_PMAR017456</name>
</gene>
<name>C5KG04_PERM5</name>
<dbReference type="InParanoid" id="C5KG04"/>
<proteinExistence type="predicted"/>